<evidence type="ECO:0000256" key="1">
    <source>
        <dbReference type="ARBA" id="ARBA00004651"/>
    </source>
</evidence>
<dbReference type="EMBL" id="JBHULI010000025">
    <property type="protein sequence ID" value="MFD2532972.1"/>
    <property type="molecule type" value="Genomic_DNA"/>
</dbReference>
<keyword evidence="3 9" id="KW-0808">Transferase</keyword>
<dbReference type="Proteomes" id="UP001597460">
    <property type="component" value="Unassembled WGS sequence"/>
</dbReference>
<dbReference type="CDD" id="cd06853">
    <property type="entry name" value="GT_WecA_like"/>
    <property type="match status" value="1"/>
</dbReference>
<feature type="transmembrane region" description="Helical" evidence="8">
    <location>
        <begin position="165"/>
        <end position="183"/>
    </location>
</feature>
<feature type="transmembrane region" description="Helical" evidence="8">
    <location>
        <begin position="304"/>
        <end position="321"/>
    </location>
</feature>
<evidence type="ECO:0000256" key="2">
    <source>
        <dbReference type="ARBA" id="ARBA00022475"/>
    </source>
</evidence>
<feature type="transmembrane region" description="Helical" evidence="8">
    <location>
        <begin position="6"/>
        <end position="27"/>
    </location>
</feature>
<dbReference type="InterPro" id="IPR000715">
    <property type="entry name" value="Glycosyl_transferase_4"/>
</dbReference>
<evidence type="ECO:0000256" key="8">
    <source>
        <dbReference type="SAM" id="Phobius"/>
    </source>
</evidence>
<dbReference type="PANTHER" id="PTHR22926">
    <property type="entry name" value="PHOSPHO-N-ACETYLMURAMOYL-PENTAPEPTIDE-TRANSFERASE"/>
    <property type="match status" value="1"/>
</dbReference>
<feature type="transmembrane region" description="Helical" evidence="8">
    <location>
        <begin position="48"/>
        <end position="69"/>
    </location>
</feature>
<evidence type="ECO:0000256" key="3">
    <source>
        <dbReference type="ARBA" id="ARBA00022679"/>
    </source>
</evidence>
<keyword evidence="4 8" id="KW-0812">Transmembrane</keyword>
<keyword evidence="2" id="KW-1003">Cell membrane</keyword>
<evidence type="ECO:0000256" key="7">
    <source>
        <dbReference type="SAM" id="MobiDB-lite"/>
    </source>
</evidence>
<feature type="transmembrane region" description="Helical" evidence="8">
    <location>
        <begin position="136"/>
        <end position="153"/>
    </location>
</feature>
<dbReference type="PROSITE" id="PS01348">
    <property type="entry name" value="MRAY_2"/>
    <property type="match status" value="1"/>
</dbReference>
<name>A0ABW5JLS2_9BACT</name>
<dbReference type="Pfam" id="PF00953">
    <property type="entry name" value="Glycos_transf_4"/>
    <property type="match status" value="1"/>
</dbReference>
<evidence type="ECO:0000313" key="10">
    <source>
        <dbReference type="Proteomes" id="UP001597460"/>
    </source>
</evidence>
<evidence type="ECO:0000256" key="5">
    <source>
        <dbReference type="ARBA" id="ARBA00022989"/>
    </source>
</evidence>
<dbReference type="EC" id="2.7.8.-" evidence="9"/>
<feature type="transmembrane region" description="Helical" evidence="8">
    <location>
        <begin position="75"/>
        <end position="94"/>
    </location>
</feature>
<keyword evidence="6 8" id="KW-0472">Membrane</keyword>
<feature type="transmembrane region" description="Helical" evidence="8">
    <location>
        <begin position="106"/>
        <end position="124"/>
    </location>
</feature>
<reference evidence="10" key="1">
    <citation type="journal article" date="2019" name="Int. J. Syst. Evol. Microbiol.">
        <title>The Global Catalogue of Microorganisms (GCM) 10K type strain sequencing project: providing services to taxonomists for standard genome sequencing and annotation.</title>
        <authorList>
            <consortium name="The Broad Institute Genomics Platform"/>
            <consortium name="The Broad Institute Genome Sequencing Center for Infectious Disease"/>
            <person name="Wu L."/>
            <person name="Ma J."/>
        </authorList>
    </citation>
    <scope>NUCLEOTIDE SEQUENCE [LARGE SCALE GENOMIC DNA]</scope>
    <source>
        <strain evidence="10">KCTC 52042</strain>
    </source>
</reference>
<feature type="region of interest" description="Disordered" evidence="7">
    <location>
        <begin position="373"/>
        <end position="395"/>
    </location>
</feature>
<dbReference type="RefSeq" id="WP_390302428.1">
    <property type="nucleotide sequence ID" value="NZ_JBHULI010000025.1"/>
</dbReference>
<evidence type="ECO:0000256" key="4">
    <source>
        <dbReference type="ARBA" id="ARBA00022692"/>
    </source>
</evidence>
<feature type="transmembrane region" description="Helical" evidence="8">
    <location>
        <begin position="249"/>
        <end position="271"/>
    </location>
</feature>
<keyword evidence="5 8" id="KW-1133">Transmembrane helix</keyword>
<dbReference type="InterPro" id="IPR018480">
    <property type="entry name" value="PNAcMuramoyl-5peptid_Trfase_CS"/>
</dbReference>
<gene>
    <name evidence="9" type="ORF">ACFSVN_10980</name>
</gene>
<organism evidence="9 10">
    <name type="scientific">Gracilimonas halophila</name>
    <dbReference type="NCBI Taxonomy" id="1834464"/>
    <lineage>
        <taxon>Bacteria</taxon>
        <taxon>Pseudomonadati</taxon>
        <taxon>Balneolota</taxon>
        <taxon>Balneolia</taxon>
        <taxon>Balneolales</taxon>
        <taxon>Balneolaceae</taxon>
        <taxon>Gracilimonas</taxon>
    </lineage>
</organism>
<evidence type="ECO:0000313" key="9">
    <source>
        <dbReference type="EMBL" id="MFD2532972.1"/>
    </source>
</evidence>
<dbReference type="PANTHER" id="PTHR22926:SF3">
    <property type="entry name" value="UNDECAPRENYL-PHOSPHATE ALPHA-N-ACETYLGLUCOSAMINYL 1-PHOSPHATE TRANSFERASE"/>
    <property type="match status" value="1"/>
</dbReference>
<comment type="caution">
    <text evidence="9">The sequence shown here is derived from an EMBL/GenBank/DDBJ whole genome shotgun (WGS) entry which is preliminary data.</text>
</comment>
<proteinExistence type="predicted"/>
<keyword evidence="10" id="KW-1185">Reference proteome</keyword>
<sequence>MDAVLIQVLAGTIIAFIITYFTIPILKKVAYLTDLYDKPDNERKVHDRYVPTLGGIAIFIAFFVGFSLSGMAEQIIGYPYLAAGLLMLFFTGLKDDIVDLSAKIKLGVELTVAALLIFGCNMYISNFYGVFGIYEIPFWAGALVTGFTMIVVVNSFNLIDGIDGLAGGVGIIASIAFGIGFLIAGEFALATLSLVLFSTLTAFLLYNYNPASIFMGDTGSLVVGFLLSVLAINFVGLNENPAYTAALGYTSPILPIAILALPLFDTITVFYKRIRNGRSPFSPGQDHIHHSVLRAGFGHKGTTAILYFCNLFIIMLTLSVRSLDIHVGLAMAILSMFMLLPTNGFKRNILKKMGIELERNTLYGKDMQNLQTEERAFESNGSSSTRQKAKSEQAV</sequence>
<feature type="transmembrane region" description="Helical" evidence="8">
    <location>
        <begin position="189"/>
        <end position="206"/>
    </location>
</feature>
<accession>A0ABW5JLS2</accession>
<dbReference type="GO" id="GO:0016740">
    <property type="term" value="F:transferase activity"/>
    <property type="evidence" value="ECO:0007669"/>
    <property type="project" value="UniProtKB-KW"/>
</dbReference>
<evidence type="ECO:0000256" key="6">
    <source>
        <dbReference type="ARBA" id="ARBA00023136"/>
    </source>
</evidence>
<feature type="transmembrane region" description="Helical" evidence="8">
    <location>
        <begin position="218"/>
        <end position="237"/>
    </location>
</feature>
<comment type="subcellular location">
    <subcellularLocation>
        <location evidence="1">Cell membrane</location>
        <topology evidence="1">Multi-pass membrane protein</topology>
    </subcellularLocation>
</comment>
<feature type="transmembrane region" description="Helical" evidence="8">
    <location>
        <begin position="327"/>
        <end position="345"/>
    </location>
</feature>
<protein>
    <submittedName>
        <fullName evidence="9">MraY family glycosyltransferase</fullName>
        <ecNumber evidence="9">2.7.8.-</ecNumber>
    </submittedName>
</protein>